<dbReference type="Proteomes" id="UP001497516">
    <property type="component" value="Chromosome 7"/>
</dbReference>
<reference evidence="3 4" key="1">
    <citation type="submission" date="2024-04" db="EMBL/GenBank/DDBJ databases">
        <authorList>
            <person name="Fracassetti M."/>
        </authorList>
    </citation>
    <scope>NUCLEOTIDE SEQUENCE [LARGE SCALE GENOMIC DNA]</scope>
</reference>
<accession>A0AAV2FTB0</accession>
<dbReference type="AlphaFoldDB" id="A0AAV2FTB0"/>
<sequence>MVRKNCKRSPAKSIRDLRSHQRRRHLHNRKRNGGDGNATNNGKDASSASCSTALLSTISRKASRCKNRLIRIFSKLAAFVDTPKTGSRYRGYQMLKDRLGGSHDVIGAECSVRKILCFEDPLPPSISPSKPTVFLDLDETLVHSVANDPPAIFDFIVRPRIGGTCVTFYVLKRPGLDEFLEALAKKFELVVFTAGLAEYASMVLDNVDRKKLISHRLYRDSCNQVNGMYVKDLSRTGRDLTNAVIVDDNPNAYLLQPENAIPVRPFVDDLGDAELAKLGKFFDGCDGFGDIRDAVKMYVSSGRNEAGEDMAIS</sequence>
<dbReference type="InterPro" id="IPR023214">
    <property type="entry name" value="HAD_sf"/>
</dbReference>
<evidence type="ECO:0000313" key="3">
    <source>
        <dbReference type="EMBL" id="CAL1400810.1"/>
    </source>
</evidence>
<evidence type="ECO:0000259" key="2">
    <source>
        <dbReference type="PROSITE" id="PS50969"/>
    </source>
</evidence>
<evidence type="ECO:0000256" key="1">
    <source>
        <dbReference type="SAM" id="MobiDB-lite"/>
    </source>
</evidence>
<dbReference type="GO" id="GO:0016791">
    <property type="term" value="F:phosphatase activity"/>
    <property type="evidence" value="ECO:0007669"/>
    <property type="project" value="InterPro"/>
</dbReference>
<dbReference type="PROSITE" id="PS50969">
    <property type="entry name" value="FCP1"/>
    <property type="match status" value="1"/>
</dbReference>
<dbReference type="InterPro" id="IPR004274">
    <property type="entry name" value="FCP1_dom"/>
</dbReference>
<feature type="domain" description="FCP1 homology" evidence="2">
    <location>
        <begin position="126"/>
        <end position="285"/>
    </location>
</feature>
<keyword evidence="4" id="KW-1185">Reference proteome</keyword>
<evidence type="ECO:0000313" key="4">
    <source>
        <dbReference type="Proteomes" id="UP001497516"/>
    </source>
</evidence>
<dbReference type="Gene3D" id="3.40.50.1000">
    <property type="entry name" value="HAD superfamily/HAD-like"/>
    <property type="match status" value="1"/>
</dbReference>
<name>A0AAV2FTB0_9ROSI</name>
<dbReference type="InterPro" id="IPR050365">
    <property type="entry name" value="TIM50"/>
</dbReference>
<gene>
    <name evidence="3" type="ORF">LTRI10_LOCUS40913</name>
</gene>
<dbReference type="FunFam" id="3.40.50.1000:FF:000093">
    <property type="entry name" value="NLI interacting factor-like phosphatase family protein"/>
    <property type="match status" value="1"/>
</dbReference>
<feature type="compositionally biased region" description="Basic residues" evidence="1">
    <location>
        <begin position="20"/>
        <end position="31"/>
    </location>
</feature>
<protein>
    <recommendedName>
        <fullName evidence="2">FCP1 homology domain-containing protein</fullName>
    </recommendedName>
</protein>
<organism evidence="3 4">
    <name type="scientific">Linum trigynum</name>
    <dbReference type="NCBI Taxonomy" id="586398"/>
    <lineage>
        <taxon>Eukaryota</taxon>
        <taxon>Viridiplantae</taxon>
        <taxon>Streptophyta</taxon>
        <taxon>Embryophyta</taxon>
        <taxon>Tracheophyta</taxon>
        <taxon>Spermatophyta</taxon>
        <taxon>Magnoliopsida</taxon>
        <taxon>eudicotyledons</taxon>
        <taxon>Gunneridae</taxon>
        <taxon>Pentapetalae</taxon>
        <taxon>rosids</taxon>
        <taxon>fabids</taxon>
        <taxon>Malpighiales</taxon>
        <taxon>Linaceae</taxon>
        <taxon>Linum</taxon>
    </lineage>
</organism>
<dbReference type="Pfam" id="PF03031">
    <property type="entry name" value="NIF"/>
    <property type="match status" value="1"/>
</dbReference>
<dbReference type="SMART" id="SM00577">
    <property type="entry name" value="CPDc"/>
    <property type="match status" value="1"/>
</dbReference>
<dbReference type="NCBIfam" id="TIGR02251">
    <property type="entry name" value="HIF-SF_euk"/>
    <property type="match status" value="1"/>
</dbReference>
<feature type="region of interest" description="Disordered" evidence="1">
    <location>
        <begin position="18"/>
        <end position="47"/>
    </location>
</feature>
<proteinExistence type="predicted"/>
<dbReference type="InterPro" id="IPR011948">
    <property type="entry name" value="Dullard_phosphatase"/>
</dbReference>
<dbReference type="PANTHER" id="PTHR12210">
    <property type="entry name" value="DULLARD PROTEIN PHOSPHATASE"/>
    <property type="match status" value="1"/>
</dbReference>
<dbReference type="InterPro" id="IPR036412">
    <property type="entry name" value="HAD-like_sf"/>
</dbReference>
<dbReference type="SUPFAM" id="SSF56784">
    <property type="entry name" value="HAD-like"/>
    <property type="match status" value="1"/>
</dbReference>
<dbReference type="EMBL" id="OZ034820">
    <property type="protein sequence ID" value="CAL1400810.1"/>
    <property type="molecule type" value="Genomic_DNA"/>
</dbReference>
<dbReference type="CDD" id="cd07521">
    <property type="entry name" value="HAD_FCP1-like"/>
    <property type="match status" value="1"/>
</dbReference>